<keyword evidence="2 4" id="KW-0863">Zinc-finger</keyword>
<gene>
    <name evidence="8" type="ORF">PECAL_5P20450</name>
</gene>
<dbReference type="PROSITE" id="PS50089">
    <property type="entry name" value="ZF_RING_2"/>
    <property type="match status" value="1"/>
</dbReference>
<protein>
    <recommendedName>
        <fullName evidence="10">RING-type domain-containing protein</fullName>
    </recommendedName>
</protein>
<feature type="region of interest" description="Disordered" evidence="5">
    <location>
        <begin position="180"/>
        <end position="226"/>
    </location>
</feature>
<dbReference type="Proteomes" id="UP000789595">
    <property type="component" value="Unassembled WGS sequence"/>
</dbReference>
<evidence type="ECO:0000256" key="1">
    <source>
        <dbReference type="ARBA" id="ARBA00022723"/>
    </source>
</evidence>
<evidence type="ECO:0000256" key="3">
    <source>
        <dbReference type="ARBA" id="ARBA00022833"/>
    </source>
</evidence>
<feature type="domain" description="RING-type" evidence="6">
    <location>
        <begin position="115"/>
        <end position="160"/>
    </location>
</feature>
<reference evidence="8" key="1">
    <citation type="submission" date="2021-11" db="EMBL/GenBank/DDBJ databases">
        <authorList>
            <consortium name="Genoscope - CEA"/>
            <person name="William W."/>
        </authorList>
    </citation>
    <scope>NUCLEOTIDE SEQUENCE</scope>
</reference>
<dbReference type="InterPro" id="IPR025605">
    <property type="entry name" value="OST-HTH/LOTUS_dom"/>
</dbReference>
<feature type="compositionally biased region" description="Pro residues" evidence="5">
    <location>
        <begin position="181"/>
        <end position="195"/>
    </location>
</feature>
<feature type="compositionally biased region" description="Low complexity" evidence="5">
    <location>
        <begin position="67"/>
        <end position="81"/>
    </location>
</feature>
<dbReference type="GO" id="GO:0008270">
    <property type="term" value="F:zinc ion binding"/>
    <property type="evidence" value="ECO:0007669"/>
    <property type="project" value="UniProtKB-KW"/>
</dbReference>
<dbReference type="OrthoDB" id="1630758at2759"/>
<evidence type="ECO:0000256" key="4">
    <source>
        <dbReference type="PROSITE-ProRule" id="PRU00175"/>
    </source>
</evidence>
<evidence type="ECO:0008006" key="10">
    <source>
        <dbReference type="Google" id="ProtNLM"/>
    </source>
</evidence>
<feature type="region of interest" description="Disordered" evidence="5">
    <location>
        <begin position="67"/>
        <end position="110"/>
    </location>
</feature>
<evidence type="ECO:0000259" key="6">
    <source>
        <dbReference type="PROSITE" id="PS50089"/>
    </source>
</evidence>
<sequence length="486" mass="51057">MASSYEEVTRILEQCRISHFRQAFLDNECDDSFLDIVEDGDLRELGLPLGPRVRLLKAVADRNAARAARAPAAAVTPTRTFAPPPPPPPQGSAHVAVPPPPPAAPASPRNEDNLCELCADREVDCAIAGCEHKFCRVCVDLWRRESVRKAQQNTMCPNCRAPFTEVVDIGTGRRAAAAAAPPRPAWGAAPPPPPVSLAATAAEEEARRRREAEAREAAERERAAAAARAREQERVAGENAAAVATIYAANDAPQWALRAGTGKSAAEVRAEALERARAAMWGAGATPLAVEAYVEAYAAAATGAFVDAEARALAKDRDDAAAAVISAFIGEVVAATRRDAASAALTEVAASSRMLEVIESRILQLVDENGGEFTASALPLLYTKRYGLKLDWKALGFERLGHLIQSLRVPVMLPPGFVPPGAPPPPIMIGSHSPLINPLMPGAPPLPGGMYYGTHQPPPPVAAASAPAPADAIAPQAALDAARNAP</sequence>
<keyword evidence="1" id="KW-0479">Metal-binding</keyword>
<dbReference type="SUPFAM" id="SSF57850">
    <property type="entry name" value="RING/U-box"/>
    <property type="match status" value="1"/>
</dbReference>
<name>A0A8J2SUV4_9STRA</name>
<dbReference type="AlphaFoldDB" id="A0A8J2SUV4"/>
<keyword evidence="3" id="KW-0862">Zinc</keyword>
<feature type="domain" description="HTH OST-type" evidence="7">
    <location>
        <begin position="354"/>
        <end position="433"/>
    </location>
</feature>
<dbReference type="PROSITE" id="PS00518">
    <property type="entry name" value="ZF_RING_1"/>
    <property type="match status" value="1"/>
</dbReference>
<dbReference type="InterPro" id="IPR001841">
    <property type="entry name" value="Znf_RING"/>
</dbReference>
<dbReference type="SUPFAM" id="SSF47769">
    <property type="entry name" value="SAM/Pointed domain"/>
    <property type="match status" value="1"/>
</dbReference>
<evidence type="ECO:0000256" key="2">
    <source>
        <dbReference type="ARBA" id="ARBA00022771"/>
    </source>
</evidence>
<dbReference type="InterPro" id="IPR017907">
    <property type="entry name" value="Znf_RING_CS"/>
</dbReference>
<organism evidence="8 9">
    <name type="scientific">Pelagomonas calceolata</name>
    <dbReference type="NCBI Taxonomy" id="35677"/>
    <lineage>
        <taxon>Eukaryota</taxon>
        <taxon>Sar</taxon>
        <taxon>Stramenopiles</taxon>
        <taxon>Ochrophyta</taxon>
        <taxon>Pelagophyceae</taxon>
        <taxon>Pelagomonadales</taxon>
        <taxon>Pelagomonadaceae</taxon>
        <taxon>Pelagomonas</taxon>
    </lineage>
</organism>
<dbReference type="InterPro" id="IPR013761">
    <property type="entry name" value="SAM/pointed_sf"/>
</dbReference>
<comment type="caution">
    <text evidence="8">The sequence shown here is derived from an EMBL/GenBank/DDBJ whole genome shotgun (WGS) entry which is preliminary data.</text>
</comment>
<dbReference type="Gene3D" id="3.30.40.10">
    <property type="entry name" value="Zinc/RING finger domain, C3HC4 (zinc finger)"/>
    <property type="match status" value="1"/>
</dbReference>
<feature type="compositionally biased region" description="Basic and acidic residues" evidence="5">
    <location>
        <begin position="204"/>
        <end position="226"/>
    </location>
</feature>
<dbReference type="SMART" id="SM00184">
    <property type="entry name" value="RING"/>
    <property type="match status" value="1"/>
</dbReference>
<dbReference type="EMBL" id="CAKKNE010000005">
    <property type="protein sequence ID" value="CAH0377510.1"/>
    <property type="molecule type" value="Genomic_DNA"/>
</dbReference>
<evidence type="ECO:0000313" key="8">
    <source>
        <dbReference type="EMBL" id="CAH0377510.1"/>
    </source>
</evidence>
<dbReference type="PROSITE" id="PS51644">
    <property type="entry name" value="HTH_OST"/>
    <property type="match status" value="1"/>
</dbReference>
<accession>A0A8J2SUV4</accession>
<evidence type="ECO:0000313" key="9">
    <source>
        <dbReference type="Proteomes" id="UP000789595"/>
    </source>
</evidence>
<proteinExistence type="predicted"/>
<dbReference type="InterPro" id="IPR013083">
    <property type="entry name" value="Znf_RING/FYVE/PHD"/>
</dbReference>
<dbReference type="InterPro" id="IPR018957">
    <property type="entry name" value="Znf_C3HC4_RING-type"/>
</dbReference>
<evidence type="ECO:0000256" key="5">
    <source>
        <dbReference type="SAM" id="MobiDB-lite"/>
    </source>
</evidence>
<dbReference type="Gene3D" id="1.10.150.50">
    <property type="entry name" value="Transcription Factor, Ets-1"/>
    <property type="match status" value="1"/>
</dbReference>
<dbReference type="Pfam" id="PF00097">
    <property type="entry name" value="zf-C3HC4"/>
    <property type="match status" value="1"/>
</dbReference>
<evidence type="ECO:0000259" key="7">
    <source>
        <dbReference type="PROSITE" id="PS51644"/>
    </source>
</evidence>
<keyword evidence="9" id="KW-1185">Reference proteome</keyword>